<reference evidence="21" key="1">
    <citation type="journal article" date="2019" name="Int. J. Syst. Evol. Microbiol.">
        <title>The Global Catalogue of Microorganisms (GCM) 10K type strain sequencing project: providing services to taxonomists for standard genome sequencing and annotation.</title>
        <authorList>
            <consortium name="The Broad Institute Genomics Platform"/>
            <consortium name="The Broad Institute Genome Sequencing Center for Infectious Disease"/>
            <person name="Wu L."/>
            <person name="Ma J."/>
        </authorList>
    </citation>
    <scope>NUCLEOTIDE SEQUENCE [LARGE SCALE GENOMIC DNA]</scope>
    <source>
        <strain evidence="21">KACC 12507</strain>
    </source>
</reference>
<dbReference type="Gene3D" id="1.10.3170.10">
    <property type="entry name" value="Recbcd, chain B, domain 2"/>
    <property type="match status" value="1"/>
</dbReference>
<dbReference type="RefSeq" id="WP_382408412.1">
    <property type="nucleotide sequence ID" value="NZ_JBHSGU010000003.1"/>
</dbReference>
<evidence type="ECO:0000259" key="18">
    <source>
        <dbReference type="PROSITE" id="PS51198"/>
    </source>
</evidence>
<dbReference type="Pfam" id="PF13361">
    <property type="entry name" value="UvrD_C"/>
    <property type="match status" value="2"/>
</dbReference>
<evidence type="ECO:0000313" key="21">
    <source>
        <dbReference type="Proteomes" id="UP001595897"/>
    </source>
</evidence>
<dbReference type="InterPro" id="IPR011604">
    <property type="entry name" value="PDDEXK-like_dom_sf"/>
</dbReference>
<evidence type="ECO:0000256" key="10">
    <source>
        <dbReference type="ARBA" id="ARBA00023125"/>
    </source>
</evidence>
<dbReference type="InterPro" id="IPR004586">
    <property type="entry name" value="RecB"/>
</dbReference>
<dbReference type="Gene3D" id="3.40.50.300">
    <property type="entry name" value="P-loop containing nucleotide triphosphate hydrolases"/>
    <property type="match status" value="2"/>
</dbReference>
<keyword evidence="1 15" id="KW-0540">Nuclease</keyword>
<dbReference type="CDD" id="cd22352">
    <property type="entry name" value="RecB_C-like"/>
    <property type="match status" value="1"/>
</dbReference>
<evidence type="ECO:0000256" key="6">
    <source>
        <dbReference type="ARBA" id="ARBA00022806"/>
    </source>
</evidence>
<evidence type="ECO:0000256" key="2">
    <source>
        <dbReference type="ARBA" id="ARBA00022723"/>
    </source>
</evidence>
<keyword evidence="6 15" id="KW-0347">Helicase</keyword>
<gene>
    <name evidence="15 20" type="primary">recB</name>
    <name evidence="20" type="ORF">ACFO4O_10860</name>
</gene>
<comment type="catalytic activity">
    <reaction evidence="15">
        <text>Exonucleolytic cleavage (in the presence of ATP) in either 5'- to 3'- or 3'- to 5'-direction to yield 5'-phosphooligonucleotides.</text>
        <dbReference type="EC" id="3.1.11.5"/>
    </reaction>
</comment>
<proteinExistence type="inferred from homology"/>
<feature type="region of interest" description="Nuclease activity, interacts with RecD and RecA" evidence="15">
    <location>
        <begin position="1014"/>
        <end position="1353"/>
    </location>
</feature>
<feature type="compositionally biased region" description="Polar residues" evidence="17">
    <location>
        <begin position="942"/>
        <end position="961"/>
    </location>
</feature>
<keyword evidence="2 15" id="KW-0479">Metal-binding</keyword>
<dbReference type="Proteomes" id="UP001595897">
    <property type="component" value="Unassembled WGS sequence"/>
</dbReference>
<evidence type="ECO:0000256" key="1">
    <source>
        <dbReference type="ARBA" id="ARBA00022722"/>
    </source>
</evidence>
<feature type="domain" description="UvrD-like helicase ATP-binding" evidence="18">
    <location>
        <begin position="43"/>
        <end position="527"/>
    </location>
</feature>
<dbReference type="Gene3D" id="3.90.320.10">
    <property type="match status" value="1"/>
</dbReference>
<dbReference type="InterPro" id="IPR000212">
    <property type="entry name" value="DNA_helicase_UvrD/REP"/>
</dbReference>
<evidence type="ECO:0000256" key="7">
    <source>
        <dbReference type="ARBA" id="ARBA00022839"/>
    </source>
</evidence>
<feature type="binding site" evidence="15">
    <location>
        <position position="1235"/>
    </location>
    <ligand>
        <name>Mg(2+)</name>
        <dbReference type="ChEBI" id="CHEBI:18420"/>
    </ligand>
</feature>
<dbReference type="SUPFAM" id="SSF52980">
    <property type="entry name" value="Restriction endonuclease-like"/>
    <property type="match status" value="1"/>
</dbReference>
<dbReference type="NCBIfam" id="TIGR00609">
    <property type="entry name" value="recB"/>
    <property type="match status" value="1"/>
</dbReference>
<evidence type="ECO:0000256" key="17">
    <source>
        <dbReference type="SAM" id="MobiDB-lite"/>
    </source>
</evidence>
<keyword evidence="7 15" id="KW-0269">Exonuclease</keyword>
<dbReference type="Pfam" id="PF00580">
    <property type="entry name" value="UvrD-helicase"/>
    <property type="match status" value="1"/>
</dbReference>
<name>A0ABV9LVW7_9ALTE</name>
<sequence>MTNIISFPSGAQPKRNASGAEGANKTQEDATLVSGNKQEKLHITSALPLEPLHFPLHESALIEASAGTGKTFTIAFLYVRLVLGHGQPAKSLLAEGLLPKDILVVTFTEAATKELIDRIRANLALAVEVFSDNPQIKPYQDIGLLDALKQSYAPHEHSACRKKLIDALELMDEAAISTIHSWCNRMLSEHAFDSGSLFELALETDQQPIIKQACEDYWRTYVYPLSAKRLQLFSKCFSSPDALQRKLSSSLSQAHLIEKPDSLFPIVEQIDQLTKATKNPDWQQNIDSAKSALMRCGLKGIKPIENALEDLAAWLGSEQSVPKKLNSLTGYKHLTAEGFAAFFGPSHTPFAVCELVEQLHTLKALGKENTVTKREMIISQHACVHIAQSVLKEQALAAQLSFDDLLVKLNQALETSDAAMPETGRNESLISIIAKQFPVALIDEFQDTDPVQFGIFEKIYLDSPAPLSQQSAEPSSLQQSDYTSLIMIGDPKQAIYSFRGGDIYTYLMASQRVGANKYTLGTNYRSTHNMVGAVNHLFARAENLPEKAFQFSAHGQSLIPFNAVKANGLKDRFVMSNYEPHSLTIWHESETYSTVAQWRERMAGACAAQITDILLQAQRGEAYFEAHALGERRAVVPSDIAILVNKKSEADEIRKALLAKNINSVYLSTRGSVLSAPEAKDILLWLRAIANPMHIPSLRNAVATITLGSSLKELQNAMTDELYLDSLIVQFQVYKEIWASQGVLPMLRRFMLDYGVKSRLFKSANGERALTDILHIGELLQQASEKIDGMANLISYYEALVSSEKKDEIEFNMPRLESDNDLIKVVTVHKSKGLQYPLVFLPFATQPATLMQGTSFITYHDDEGQLSGSFDVKRYKPHKLKELQKEEIRKLYVALTRAKYATWVGASHCKGWHESGLAYLTGVQNQEDDFAQHLIALAKGLGSQNTKSTGTSESNNATTNEEVSKPASEQREAVPATQSIVIEPFPEGDTRVYTPNAGKNLSDARHAVRSIEQFWRSYSYSSIRYVESEFETDADGDSVRASSATSAYIDERALNLLTEEQAGAGEPVQPSASVARVDNNVGSIDDSSLAEHEETEAYTLHNFYRGAKPGTFLHDILEWAGKKGFADIANQPELLEQRIVSQAEKAGWGHYSDVLCQWMNTLLSKPFPIARGTVNKHVSLAELSLCIPEMEFWFSTEQASLAAIDRAVISNTFNGANRPSAKPEMMTGILKGFIDLTFEHEGQYFVLDYKSNYLGETDEAYTQANIENAILHHRYDLQFVIYLVALHRLLKQRIADYSYERHVGGCVYYFLRGVKASSQGVFTTKPPLSLIEHVDALFAGEHNHPFDLTGAEQ</sequence>
<evidence type="ECO:0000259" key="19">
    <source>
        <dbReference type="PROSITE" id="PS51217"/>
    </source>
</evidence>
<dbReference type="PANTHER" id="PTHR11070:SF23">
    <property type="entry name" value="RECBCD ENZYME SUBUNIT RECB"/>
    <property type="match status" value="1"/>
</dbReference>
<accession>A0ABV9LVW7</accession>
<comment type="domain">
    <text evidence="15">The C-terminal domain has nuclease activity and interacts with RecD. It interacts with RecA, facilitating its loading onto ssDNA.</text>
</comment>
<feature type="region of interest" description="Disordered" evidence="17">
    <location>
        <begin position="942"/>
        <end position="978"/>
    </location>
</feature>
<dbReference type="GO" id="GO:0008854">
    <property type="term" value="F:exodeoxyribonuclease V activity"/>
    <property type="evidence" value="ECO:0007669"/>
    <property type="project" value="UniProtKB-EC"/>
</dbReference>
<comment type="subunit">
    <text evidence="15">Heterotrimer of RecB, RecC and RecD. All subunits contribute to DNA-binding. Interacts with RecA.</text>
</comment>
<protein>
    <recommendedName>
        <fullName evidence="15">RecBCD enzyme subunit RecB</fullName>
        <ecNumber evidence="15">3.1.11.5</ecNumber>
        <ecNumber evidence="15">5.6.2.4</ecNumber>
    </recommendedName>
    <alternativeName>
        <fullName evidence="15">DNA 3'-5' helicase subunit RecB</fullName>
    </alternativeName>
    <alternativeName>
        <fullName evidence="15">Exonuclease V subunit RecB</fullName>
        <shortName evidence="15">ExoV subunit RecB</shortName>
    </alternativeName>
    <alternativeName>
        <fullName evidence="15">Helicase/nuclease RecBCD subunit RecB</fullName>
    </alternativeName>
</protein>
<dbReference type="PROSITE" id="PS51217">
    <property type="entry name" value="UVRD_HELICASE_CTER"/>
    <property type="match status" value="1"/>
</dbReference>
<comment type="catalytic activity">
    <reaction evidence="13 15">
        <text>Couples ATP hydrolysis with the unwinding of duplex DNA by translocating in the 3'-5' direction.</text>
        <dbReference type="EC" id="5.6.2.4"/>
    </reaction>
</comment>
<dbReference type="EC" id="5.6.2.4" evidence="15"/>
<evidence type="ECO:0000313" key="20">
    <source>
        <dbReference type="EMBL" id="MFC4700662.1"/>
    </source>
</evidence>
<dbReference type="PANTHER" id="PTHR11070">
    <property type="entry name" value="UVRD / RECB / PCRA DNA HELICASE FAMILY MEMBER"/>
    <property type="match status" value="1"/>
</dbReference>
<evidence type="ECO:0000256" key="11">
    <source>
        <dbReference type="ARBA" id="ARBA00023204"/>
    </source>
</evidence>
<evidence type="ECO:0000256" key="3">
    <source>
        <dbReference type="ARBA" id="ARBA00022741"/>
    </source>
</evidence>
<evidence type="ECO:0000256" key="4">
    <source>
        <dbReference type="ARBA" id="ARBA00022763"/>
    </source>
</evidence>
<evidence type="ECO:0000256" key="16">
    <source>
        <dbReference type="PROSITE-ProRule" id="PRU00560"/>
    </source>
</evidence>
<feature type="active site" description="For nuclease activity" evidence="15">
    <location>
        <position position="1248"/>
    </location>
</feature>
<keyword evidence="12 15" id="KW-0413">Isomerase</keyword>
<keyword evidence="8 15" id="KW-0067">ATP-binding</keyword>
<keyword evidence="4 15" id="KW-0227">DNA damage</keyword>
<comment type="function">
    <text evidence="15">A helicase/nuclease that prepares dsDNA breaks (DSB) for recombinational DNA repair. Binds to DSBs and unwinds DNA via a highly rapid and processive ATP-dependent bidirectional helicase activity. Unwinds dsDNA until it encounters a Chi (crossover hotspot instigator) sequence from the 3' direction. Cuts ssDNA a few nucleotides 3' to the Chi site. The properties and activities of the enzyme are changed at Chi. The Chi-altered holoenzyme produces a long 3'-ssDNA overhang and facilitates RecA-binding to the ssDNA for homologous DNA recombination and repair. Holoenzyme degrades any linearized DNA that is unable to undergo homologous recombination. In the holoenzyme this subunit contributes ATPase, 3'-5' helicase, exonuclease activity and loads RecA onto ssDNA.</text>
</comment>
<comment type="cofactor">
    <cofactor evidence="15">
        <name>Mg(2+)</name>
        <dbReference type="ChEBI" id="CHEBI:18420"/>
    </cofactor>
    <text evidence="15">Binds 1 Mg(2+) ion per subunit.</text>
</comment>
<evidence type="ECO:0000256" key="13">
    <source>
        <dbReference type="ARBA" id="ARBA00034617"/>
    </source>
</evidence>
<evidence type="ECO:0000256" key="12">
    <source>
        <dbReference type="ARBA" id="ARBA00023235"/>
    </source>
</evidence>
<comment type="catalytic activity">
    <reaction evidence="14 15">
        <text>ATP + H2O = ADP + phosphate + H(+)</text>
        <dbReference type="Rhea" id="RHEA:13065"/>
        <dbReference type="ChEBI" id="CHEBI:15377"/>
        <dbReference type="ChEBI" id="CHEBI:15378"/>
        <dbReference type="ChEBI" id="CHEBI:30616"/>
        <dbReference type="ChEBI" id="CHEBI:43474"/>
        <dbReference type="ChEBI" id="CHEBI:456216"/>
        <dbReference type="EC" id="5.6.2.4"/>
    </reaction>
</comment>
<keyword evidence="10 15" id="KW-0238">DNA-binding</keyword>
<feature type="compositionally biased region" description="Basic and acidic residues" evidence="17">
    <location>
        <begin position="962"/>
        <end position="972"/>
    </location>
</feature>
<comment type="similarity">
    <text evidence="15">Belongs to the helicase family. UvrD subfamily.</text>
</comment>
<dbReference type="SUPFAM" id="SSF52540">
    <property type="entry name" value="P-loop containing nucleoside triphosphate hydrolases"/>
    <property type="match status" value="1"/>
</dbReference>
<comment type="caution">
    <text evidence="20">The sequence shown here is derived from an EMBL/GenBank/DDBJ whole genome shotgun (WGS) entry which is preliminary data.</text>
</comment>
<dbReference type="PROSITE" id="PS51198">
    <property type="entry name" value="UVRD_HELICASE_ATP_BIND"/>
    <property type="match status" value="1"/>
</dbReference>
<dbReference type="InterPro" id="IPR014017">
    <property type="entry name" value="DNA_helicase_UvrD-like_C"/>
</dbReference>
<feature type="binding site" evidence="15">
    <location>
        <position position="1114"/>
    </location>
    <ligand>
        <name>Mg(2+)</name>
        <dbReference type="ChEBI" id="CHEBI:18420"/>
    </ligand>
</feature>
<evidence type="ECO:0000256" key="14">
    <source>
        <dbReference type="ARBA" id="ARBA00048988"/>
    </source>
</evidence>
<feature type="region of interest" description="DNA-binding and helicase activity, interacts with RecC" evidence="15">
    <location>
        <begin position="1"/>
        <end position="948"/>
    </location>
</feature>
<keyword evidence="11 15" id="KW-0234">DNA repair</keyword>
<dbReference type="InterPro" id="IPR014016">
    <property type="entry name" value="UvrD-like_ATP-bd"/>
</dbReference>
<keyword evidence="21" id="KW-1185">Reference proteome</keyword>
<feature type="domain" description="UvrD-like helicase C-terminal" evidence="19">
    <location>
        <begin position="564"/>
        <end position="833"/>
    </location>
</feature>
<evidence type="ECO:0000256" key="9">
    <source>
        <dbReference type="ARBA" id="ARBA00022842"/>
    </source>
</evidence>
<keyword evidence="3 15" id="KW-0547">Nucleotide-binding</keyword>
<dbReference type="InterPro" id="IPR038726">
    <property type="entry name" value="PDDEXK_AddAB-type"/>
</dbReference>
<dbReference type="Pfam" id="PF12705">
    <property type="entry name" value="PDDEXK_1"/>
    <property type="match status" value="1"/>
</dbReference>
<dbReference type="InterPro" id="IPR027417">
    <property type="entry name" value="P-loop_NTPase"/>
</dbReference>
<feature type="region of interest" description="Disordered" evidence="17">
    <location>
        <begin position="1"/>
        <end position="33"/>
    </location>
</feature>
<dbReference type="EMBL" id="JBHSGU010000003">
    <property type="protein sequence ID" value="MFC4700662.1"/>
    <property type="molecule type" value="Genomic_DNA"/>
</dbReference>
<keyword evidence="5 15" id="KW-0378">Hydrolase</keyword>
<dbReference type="Gene3D" id="1.10.486.10">
    <property type="entry name" value="PCRA, domain 4"/>
    <property type="match status" value="1"/>
</dbReference>
<comment type="miscellaneous">
    <text evidence="15">In the RecBCD complex, RecB has a slow 3'-5' helicase, an exonuclease activity and loads RecA onto ssDNA, RecD has a fast 5'-3' helicase activity, while RecC stimulates the ATPase and processivity of the RecB helicase and contributes to recognition of the Chi site.</text>
</comment>
<comment type="domain">
    <text evidence="15">The N-terminal DNA-binding domain is a ssDNA-dependent ATPase and has ATP-dependent 3'-5' helicase function. This domain interacts with RecC.</text>
</comment>
<evidence type="ECO:0000256" key="8">
    <source>
        <dbReference type="ARBA" id="ARBA00022840"/>
    </source>
</evidence>
<feature type="binding site" evidence="16">
    <location>
        <begin position="64"/>
        <end position="71"/>
    </location>
    <ligand>
        <name>ATP</name>
        <dbReference type="ChEBI" id="CHEBI:30616"/>
    </ligand>
</feature>
<feature type="binding site" evidence="15">
    <location>
        <position position="1248"/>
    </location>
    <ligand>
        <name>Mg(2+)</name>
        <dbReference type="ChEBI" id="CHEBI:18420"/>
    </ligand>
</feature>
<dbReference type="InterPro" id="IPR011335">
    <property type="entry name" value="Restrct_endonuc-II-like"/>
</dbReference>
<evidence type="ECO:0000256" key="5">
    <source>
        <dbReference type="ARBA" id="ARBA00022801"/>
    </source>
</evidence>
<keyword evidence="9 15" id="KW-0460">Magnesium</keyword>
<evidence type="ECO:0000256" key="15">
    <source>
        <dbReference type="HAMAP-Rule" id="MF_01485"/>
    </source>
</evidence>
<dbReference type="EC" id="3.1.11.5" evidence="15"/>
<organism evidence="20 21">
    <name type="scientific">Glaciecola siphonariae</name>
    <dbReference type="NCBI Taxonomy" id="521012"/>
    <lineage>
        <taxon>Bacteria</taxon>
        <taxon>Pseudomonadati</taxon>
        <taxon>Pseudomonadota</taxon>
        <taxon>Gammaproteobacteria</taxon>
        <taxon>Alteromonadales</taxon>
        <taxon>Alteromonadaceae</taxon>
        <taxon>Glaciecola</taxon>
    </lineage>
</organism>
<dbReference type="HAMAP" id="MF_01485">
    <property type="entry name" value="RecB"/>
    <property type="match status" value="1"/>
</dbReference>